<dbReference type="AlphaFoldDB" id="A0A2S6CMF8"/>
<feature type="domain" description="Heterokaryon incompatibility" evidence="1">
    <location>
        <begin position="24"/>
        <end position="152"/>
    </location>
</feature>
<evidence type="ECO:0000313" key="3">
    <source>
        <dbReference type="Proteomes" id="UP000237631"/>
    </source>
</evidence>
<protein>
    <recommendedName>
        <fullName evidence="1">Heterokaryon incompatibility domain-containing protein</fullName>
    </recommendedName>
</protein>
<accession>A0A2S6CMF8</accession>
<evidence type="ECO:0000259" key="1">
    <source>
        <dbReference type="Pfam" id="PF06985"/>
    </source>
</evidence>
<dbReference type="STRING" id="357750.A0A2S6CMF8"/>
<reference evidence="3" key="1">
    <citation type="journal article" date="2017" name="bioRxiv">
        <title>Conservation of a gene cluster reveals novel cercosporin biosynthetic mechanisms and extends production to the genus Colletotrichum.</title>
        <authorList>
            <person name="de Jonge R."/>
            <person name="Ebert M.K."/>
            <person name="Huitt-Roehl C.R."/>
            <person name="Pal P."/>
            <person name="Suttle J.C."/>
            <person name="Spanner R.E."/>
            <person name="Neubauer J.D."/>
            <person name="Jurick W.M.II."/>
            <person name="Stott K.A."/>
            <person name="Secor G.A."/>
            <person name="Thomma B.P.H.J."/>
            <person name="Van de Peer Y."/>
            <person name="Townsend C.A."/>
            <person name="Bolton M.D."/>
        </authorList>
    </citation>
    <scope>NUCLEOTIDE SEQUENCE [LARGE SCALE GENOMIC DNA]</scope>
    <source>
        <strain evidence="3">CBS538.71</strain>
    </source>
</reference>
<dbReference type="Proteomes" id="UP000237631">
    <property type="component" value="Unassembled WGS sequence"/>
</dbReference>
<sequence length="549" mass="62004">MWLLDAKTRKLVHFMDDRQVFGKYAVLSHTWQDAEVTFQDVRQAGPGIKKKSGYQKIAKVCDQAVRDEIPFAWIDTCCINKESSAELSEAINSMFRWYTHSAVCYAYLADVDLEKANFTYSSSSLQPPPKATQYQVFLRHSRWLTRGWTLQELIAPSKTVLYDKRWRELGNTTVPTLQVALADLTGVDTSLLHDRSTLHALPVAKRLSWAAKRSTTREEHQAYSLLGILGQNMPLLYGEGSRALLRLQEVVLTSTTDQSMLHWTPTDPSQTGTLLAPHLRCFEHCGELLHRPDVFEDEPHDLVSNALRVCLPMRELRGESGVLIAALNCTVFTRQYEQAVLELRRVTRMHLTDSAPKRDIFEVVRDEIAPSHQPVNEWRNGDGSWTDDVSMIHATILKQSPSSTLSLDDQRKFDVLAARPPHCWDNRRRRFFVLGNLNSRRDLMPRGSLQLQFKDSTAEKFCVSFSQARFGGRYSIELSTEEALGTGPPGANKSRYSSARLTLPESKRVISATCLEGDGTVQGHDVLVMSPNLFPASKMIRVRVDGGAL</sequence>
<dbReference type="Pfam" id="PF06985">
    <property type="entry name" value="HET"/>
    <property type="match status" value="1"/>
</dbReference>
<keyword evidence="3" id="KW-1185">Reference proteome</keyword>
<dbReference type="PANTHER" id="PTHR10622">
    <property type="entry name" value="HET DOMAIN-CONTAINING PROTEIN"/>
    <property type="match status" value="1"/>
</dbReference>
<dbReference type="PANTHER" id="PTHR10622:SF10">
    <property type="entry name" value="HET DOMAIN-CONTAINING PROTEIN"/>
    <property type="match status" value="1"/>
</dbReference>
<gene>
    <name evidence="2" type="ORF">CBER1_07228</name>
</gene>
<proteinExistence type="predicted"/>
<dbReference type="OrthoDB" id="20872at2759"/>
<dbReference type="InterPro" id="IPR010730">
    <property type="entry name" value="HET"/>
</dbReference>
<evidence type="ECO:0000313" key="2">
    <source>
        <dbReference type="EMBL" id="PPJ60870.1"/>
    </source>
</evidence>
<name>A0A2S6CMF8_9PEZI</name>
<dbReference type="EMBL" id="PNEN01000195">
    <property type="protein sequence ID" value="PPJ60870.1"/>
    <property type="molecule type" value="Genomic_DNA"/>
</dbReference>
<organism evidence="2 3">
    <name type="scientific">Cercospora berteroae</name>
    <dbReference type="NCBI Taxonomy" id="357750"/>
    <lineage>
        <taxon>Eukaryota</taxon>
        <taxon>Fungi</taxon>
        <taxon>Dikarya</taxon>
        <taxon>Ascomycota</taxon>
        <taxon>Pezizomycotina</taxon>
        <taxon>Dothideomycetes</taxon>
        <taxon>Dothideomycetidae</taxon>
        <taxon>Mycosphaerellales</taxon>
        <taxon>Mycosphaerellaceae</taxon>
        <taxon>Cercospora</taxon>
    </lineage>
</organism>
<comment type="caution">
    <text evidence="2">The sequence shown here is derived from an EMBL/GenBank/DDBJ whole genome shotgun (WGS) entry which is preliminary data.</text>
</comment>